<dbReference type="Proteomes" id="UP000252669">
    <property type="component" value="Unassembled WGS sequence"/>
</dbReference>
<proteinExistence type="predicted"/>
<evidence type="ECO:0000313" key="2">
    <source>
        <dbReference type="Proteomes" id="UP000252669"/>
    </source>
</evidence>
<keyword evidence="2" id="KW-1185">Reference proteome</keyword>
<organism evidence="1 2">
    <name type="scientific">Aliarcobacter vitoriensis</name>
    <dbReference type="NCBI Taxonomy" id="2011099"/>
    <lineage>
        <taxon>Bacteria</taxon>
        <taxon>Pseudomonadati</taxon>
        <taxon>Campylobacterota</taxon>
        <taxon>Epsilonproteobacteria</taxon>
        <taxon>Campylobacterales</taxon>
        <taxon>Arcobacteraceae</taxon>
        <taxon>Aliarcobacter</taxon>
    </lineage>
</organism>
<dbReference type="EMBL" id="PDKB01000025">
    <property type="protein sequence ID" value="RBQ28050.1"/>
    <property type="molecule type" value="Genomic_DNA"/>
</dbReference>
<dbReference type="RefSeq" id="WP_113895311.1">
    <property type="nucleotide sequence ID" value="NZ_JANJGA010000023.1"/>
</dbReference>
<dbReference type="AlphaFoldDB" id="A0A366MR19"/>
<accession>A0A366MR19</accession>
<gene>
    <name evidence="1" type="ORF">CRU91_11205</name>
</gene>
<name>A0A366MR19_9BACT</name>
<protein>
    <submittedName>
        <fullName evidence="1">Uncharacterized protein</fullName>
    </submittedName>
</protein>
<evidence type="ECO:0000313" key="1">
    <source>
        <dbReference type="EMBL" id="RBQ28050.1"/>
    </source>
</evidence>
<dbReference type="OrthoDB" id="5625682at2"/>
<comment type="caution">
    <text evidence="1">The sequence shown here is derived from an EMBL/GenBank/DDBJ whole genome shotgun (WGS) entry which is preliminary data.</text>
</comment>
<sequence length="73" mass="8635">MYSIKLDVNDKIYDKVMAFLNNISKKDLTIKEIKNFDDNKQEINLVEFFANSPLVGEVELKRESDKYSNRVKF</sequence>
<reference evidence="1 2" key="1">
    <citation type="submission" date="2017-10" db="EMBL/GenBank/DDBJ databases">
        <title>Genomics of the genus Arcobacter.</title>
        <authorList>
            <person name="Perez-Cataluna A."/>
            <person name="Figueras M.J."/>
        </authorList>
    </citation>
    <scope>NUCLEOTIDE SEQUENCE [LARGE SCALE GENOMIC DNA]</scope>
    <source>
        <strain evidence="1 2">CECT 9230</strain>
    </source>
</reference>